<organism evidence="1 2">
    <name type="scientific">Euplotes crassus</name>
    <dbReference type="NCBI Taxonomy" id="5936"/>
    <lineage>
        <taxon>Eukaryota</taxon>
        <taxon>Sar</taxon>
        <taxon>Alveolata</taxon>
        <taxon>Ciliophora</taxon>
        <taxon>Intramacronucleata</taxon>
        <taxon>Spirotrichea</taxon>
        <taxon>Hypotrichia</taxon>
        <taxon>Euplotida</taxon>
        <taxon>Euplotidae</taxon>
        <taxon>Moneuplotes</taxon>
    </lineage>
</organism>
<protein>
    <submittedName>
        <fullName evidence="1">Uncharacterized protein</fullName>
    </submittedName>
</protein>
<accession>A0AAD1U3U9</accession>
<dbReference type="EMBL" id="CAMPGE010000944">
    <property type="protein sequence ID" value="CAI2359709.1"/>
    <property type="molecule type" value="Genomic_DNA"/>
</dbReference>
<keyword evidence="2" id="KW-1185">Reference proteome</keyword>
<gene>
    <name evidence="1" type="ORF">ECRASSUSDP1_LOCUS1002</name>
</gene>
<reference evidence="1" key="1">
    <citation type="submission" date="2023-07" db="EMBL/GenBank/DDBJ databases">
        <authorList>
            <consortium name="AG Swart"/>
            <person name="Singh M."/>
            <person name="Singh A."/>
            <person name="Seah K."/>
            <person name="Emmerich C."/>
        </authorList>
    </citation>
    <scope>NUCLEOTIDE SEQUENCE</scope>
    <source>
        <strain evidence="1">DP1</strain>
    </source>
</reference>
<evidence type="ECO:0000313" key="1">
    <source>
        <dbReference type="EMBL" id="CAI2359709.1"/>
    </source>
</evidence>
<dbReference type="AlphaFoldDB" id="A0AAD1U3U9"/>
<sequence>MQKFFPEISLDGAKRNGIGQEFYVKLMSKLLGVLAKINAELMEYGKGMKECSEEVNIKIFCEDFSRGLRSQFESYEEFRKRYDSPRYLATMEEIVKMFNYLKESPIYTKFLHERYFWSVLGGTDNLYPQNIKEIQQKALEVIKRVCKENCKLKRKLKKSQSILDVLRKRSYKLVNKFKKCKNLLNSYSYCETQLQVPQKASSDIYRESDVNLSKICINIDKIHKEAFDGEGNTSNSLDNSAQESIMIPEETHIRSIEKSLLKNDAIEMVSDNILSLRESENTDEFLRCIYWKTLNLESKATQLLQRIADSCDIKSCTKDAFCLDSFPEPQIAQNHPLCLYKVQNFKSQITEKLLKGRHSRVLTVEKCDGILNLYAKFKPEPLFNLTYLFGEDKCEEYQWEMINTGIAGVYQDFVERFRCTFPHHLLVLMDIATPECLGYSRSSQTPVVEKELLKEYKCLASENIRLDFSKEDHKEVFDIISSMRLPDLKKISIVSSRIPVNFFNFNFPMRVDQLTMNLHKEGYEPFKERMNDLLQISSCVKEELQLWNYDISVFQIGQIVRAFKHLKAIKIQKCLIRIHRNSITPSTIKANVQIKAHKYPESLLELGSSLIEGSTISFERLNAQLSRIKLHPTTLKTSKSDPVNYSDLFLTLSEFQNDLSNVQFKTCKIIASDTIES</sequence>
<evidence type="ECO:0000313" key="2">
    <source>
        <dbReference type="Proteomes" id="UP001295684"/>
    </source>
</evidence>
<proteinExistence type="predicted"/>
<name>A0AAD1U3U9_EUPCR</name>
<dbReference type="Proteomes" id="UP001295684">
    <property type="component" value="Unassembled WGS sequence"/>
</dbReference>
<comment type="caution">
    <text evidence="1">The sequence shown here is derived from an EMBL/GenBank/DDBJ whole genome shotgun (WGS) entry which is preliminary data.</text>
</comment>